<feature type="compositionally biased region" description="Basic and acidic residues" evidence="1">
    <location>
        <begin position="117"/>
        <end position="136"/>
    </location>
</feature>
<evidence type="ECO:0000313" key="2">
    <source>
        <dbReference type="EMBL" id="KAL3633267.1"/>
    </source>
</evidence>
<feature type="region of interest" description="Disordered" evidence="1">
    <location>
        <begin position="1"/>
        <end position="33"/>
    </location>
</feature>
<dbReference type="Proteomes" id="UP001632038">
    <property type="component" value="Unassembled WGS sequence"/>
</dbReference>
<feature type="compositionally biased region" description="Polar residues" evidence="1">
    <location>
        <begin position="162"/>
        <end position="172"/>
    </location>
</feature>
<feature type="compositionally biased region" description="Basic and acidic residues" evidence="1">
    <location>
        <begin position="1"/>
        <end position="19"/>
    </location>
</feature>
<proteinExistence type="predicted"/>
<feature type="region of interest" description="Disordered" evidence="1">
    <location>
        <begin position="87"/>
        <end position="191"/>
    </location>
</feature>
<accession>A0ABD3CUF7</accession>
<sequence length="418" mass="46530">MNSELVRVKREVSEKMARKGDKRKKAGKSKIPDEGVITEEMLDVEVEEPEQVSDNTLIDNTTKHGEVTEEMLDVGVEETDQLTEELVPDNSKTCPEVNTNVVVEPPEKGGTVSEAVLDTREGEQKTCPSKVDEQPKKPPLKKPSVSKNSAKASEAVLHSTEVEQNTSTSNVDEQPRKAPLRKPSLSKKAAKGIVIQEPVPEKAKTTGANSEAGARDKGKTVVIADEIAGGGKRRKGDKQSMGFEGLLDFNIAETPSTLGYWLLENFDPMACVVKLQEGRELRVEADDVTHVFWIPNGHRIIKRKAKNIPQVVTQFRALFPDYVKNITANHVADKMLSKGANTIWFKRLFLILITTCLVESCNNGYVISRIISNFEEPDRAKELNWGQYMKKCLAEEVVDWNKKSRKEAFTGPLVFLMS</sequence>
<feature type="compositionally biased region" description="Low complexity" evidence="1">
    <location>
        <begin position="95"/>
        <end position="104"/>
    </location>
</feature>
<organism evidence="2 3">
    <name type="scientific">Castilleja foliolosa</name>
    <dbReference type="NCBI Taxonomy" id="1961234"/>
    <lineage>
        <taxon>Eukaryota</taxon>
        <taxon>Viridiplantae</taxon>
        <taxon>Streptophyta</taxon>
        <taxon>Embryophyta</taxon>
        <taxon>Tracheophyta</taxon>
        <taxon>Spermatophyta</taxon>
        <taxon>Magnoliopsida</taxon>
        <taxon>eudicotyledons</taxon>
        <taxon>Gunneridae</taxon>
        <taxon>Pentapetalae</taxon>
        <taxon>asterids</taxon>
        <taxon>lamiids</taxon>
        <taxon>Lamiales</taxon>
        <taxon>Orobanchaceae</taxon>
        <taxon>Pedicularideae</taxon>
        <taxon>Castillejinae</taxon>
        <taxon>Castilleja</taxon>
    </lineage>
</organism>
<feature type="compositionally biased region" description="Basic residues" evidence="1">
    <location>
        <begin position="178"/>
        <end position="190"/>
    </location>
</feature>
<dbReference type="EMBL" id="JAVIJP010000030">
    <property type="protein sequence ID" value="KAL3633267.1"/>
    <property type="molecule type" value="Genomic_DNA"/>
</dbReference>
<reference evidence="3" key="1">
    <citation type="journal article" date="2024" name="IScience">
        <title>Strigolactones Initiate the Formation of Haustorium-like Structures in Castilleja.</title>
        <authorList>
            <person name="Buerger M."/>
            <person name="Peterson D."/>
            <person name="Chory J."/>
        </authorList>
    </citation>
    <scope>NUCLEOTIDE SEQUENCE [LARGE SCALE GENOMIC DNA]</scope>
</reference>
<dbReference type="AlphaFoldDB" id="A0ABD3CUF7"/>
<gene>
    <name evidence="2" type="ORF">CASFOL_022794</name>
</gene>
<keyword evidence="3" id="KW-1185">Reference proteome</keyword>
<evidence type="ECO:0000256" key="1">
    <source>
        <dbReference type="SAM" id="MobiDB-lite"/>
    </source>
</evidence>
<protein>
    <submittedName>
        <fullName evidence="2">Uncharacterized protein</fullName>
    </submittedName>
</protein>
<dbReference type="PANTHER" id="PTHR34835:SF90">
    <property type="entry name" value="AMINOTRANSFERASE-LIKE PLANT MOBILE DOMAIN-CONTAINING PROTEIN"/>
    <property type="match status" value="1"/>
</dbReference>
<comment type="caution">
    <text evidence="2">The sequence shown here is derived from an EMBL/GenBank/DDBJ whole genome shotgun (WGS) entry which is preliminary data.</text>
</comment>
<dbReference type="PANTHER" id="PTHR34835">
    <property type="entry name" value="OS07G0283600 PROTEIN-RELATED"/>
    <property type="match status" value="1"/>
</dbReference>
<name>A0ABD3CUF7_9LAMI</name>
<evidence type="ECO:0000313" key="3">
    <source>
        <dbReference type="Proteomes" id="UP001632038"/>
    </source>
</evidence>